<dbReference type="Proteomes" id="UP000886520">
    <property type="component" value="Chromosome 24"/>
</dbReference>
<dbReference type="EMBL" id="JABFUD020000024">
    <property type="protein sequence ID" value="KAI5060373.1"/>
    <property type="molecule type" value="Genomic_DNA"/>
</dbReference>
<keyword evidence="2" id="KW-1185">Reference proteome</keyword>
<organism evidence="1 2">
    <name type="scientific">Adiantum capillus-veneris</name>
    <name type="common">Maidenhair fern</name>
    <dbReference type="NCBI Taxonomy" id="13818"/>
    <lineage>
        <taxon>Eukaryota</taxon>
        <taxon>Viridiplantae</taxon>
        <taxon>Streptophyta</taxon>
        <taxon>Embryophyta</taxon>
        <taxon>Tracheophyta</taxon>
        <taxon>Polypodiopsida</taxon>
        <taxon>Polypodiidae</taxon>
        <taxon>Polypodiales</taxon>
        <taxon>Pteridineae</taxon>
        <taxon>Pteridaceae</taxon>
        <taxon>Vittarioideae</taxon>
        <taxon>Adiantum</taxon>
    </lineage>
</organism>
<evidence type="ECO:0000313" key="1">
    <source>
        <dbReference type="EMBL" id="KAI5060373.1"/>
    </source>
</evidence>
<evidence type="ECO:0000313" key="2">
    <source>
        <dbReference type="Proteomes" id="UP000886520"/>
    </source>
</evidence>
<proteinExistence type="predicted"/>
<dbReference type="AlphaFoldDB" id="A0A9D4U2S3"/>
<protein>
    <submittedName>
        <fullName evidence="1">Uncharacterized protein</fullName>
    </submittedName>
</protein>
<sequence length="78" mass="8732">MARANQRANQADDRVGLLMIWQADDSVGSMQGSFGSLHEQVSIKFTHVQLLHEKVSTWAVCKLVHGKFPLGQHLHDHS</sequence>
<gene>
    <name evidence="1" type="ORF">GOP47_0024793</name>
</gene>
<accession>A0A9D4U2S3</accession>
<comment type="caution">
    <text evidence="1">The sequence shown here is derived from an EMBL/GenBank/DDBJ whole genome shotgun (WGS) entry which is preliminary data.</text>
</comment>
<reference evidence="1" key="1">
    <citation type="submission" date="2021-01" db="EMBL/GenBank/DDBJ databases">
        <title>Adiantum capillus-veneris genome.</title>
        <authorList>
            <person name="Fang Y."/>
            <person name="Liao Q."/>
        </authorList>
    </citation>
    <scope>NUCLEOTIDE SEQUENCE</scope>
    <source>
        <strain evidence="1">H3</strain>
        <tissue evidence="1">Leaf</tissue>
    </source>
</reference>
<name>A0A9D4U2S3_ADICA</name>